<accession>A0A9P9GYR5</accession>
<organism evidence="1 2">
    <name type="scientific">Fusarium solani</name>
    <name type="common">Filamentous fungus</name>
    <dbReference type="NCBI Taxonomy" id="169388"/>
    <lineage>
        <taxon>Eukaryota</taxon>
        <taxon>Fungi</taxon>
        <taxon>Dikarya</taxon>
        <taxon>Ascomycota</taxon>
        <taxon>Pezizomycotina</taxon>
        <taxon>Sordariomycetes</taxon>
        <taxon>Hypocreomycetidae</taxon>
        <taxon>Hypocreales</taxon>
        <taxon>Nectriaceae</taxon>
        <taxon>Fusarium</taxon>
        <taxon>Fusarium solani species complex</taxon>
    </lineage>
</organism>
<dbReference type="AlphaFoldDB" id="A0A9P9GYR5"/>
<comment type="caution">
    <text evidence="1">The sequence shown here is derived from an EMBL/GenBank/DDBJ whole genome shotgun (WGS) entry which is preliminary data.</text>
</comment>
<sequence length="279" mass="30519">MCVDSVCMDEGLMKEKRRDSSIRRMMDNPNPRSVRVVAAVRSIRGGWVWVAGAPSGLENWRRQPSLPRSSRDQGSCHVYLEEPCAHGLMKVRIFPFSSSRRKRLPPEAINGPEKKASSSSISTSPGLALSLLATTHGDAILREATDILLEPSCYVQRPVVPMGHACSPPAIALNNQGTPDFPVRLILLAFTPDQESPDITFLDIPLEAREEETWPMGTGPEMSRAATVMPLIIILPLTWSIGQMAVVPPDGSLPRPAGPAPFRPVDQLLPILAAFDYEP</sequence>
<gene>
    <name evidence="1" type="ORF">B0J15DRAFT_468633</name>
</gene>
<keyword evidence="2" id="KW-1185">Reference proteome</keyword>
<evidence type="ECO:0000313" key="1">
    <source>
        <dbReference type="EMBL" id="KAH7247885.1"/>
    </source>
</evidence>
<reference evidence="1" key="1">
    <citation type="journal article" date="2021" name="Nat. Commun.">
        <title>Genetic determinants of endophytism in the Arabidopsis root mycobiome.</title>
        <authorList>
            <person name="Mesny F."/>
            <person name="Miyauchi S."/>
            <person name="Thiergart T."/>
            <person name="Pickel B."/>
            <person name="Atanasova L."/>
            <person name="Karlsson M."/>
            <person name="Huettel B."/>
            <person name="Barry K.W."/>
            <person name="Haridas S."/>
            <person name="Chen C."/>
            <person name="Bauer D."/>
            <person name="Andreopoulos W."/>
            <person name="Pangilinan J."/>
            <person name="LaButti K."/>
            <person name="Riley R."/>
            <person name="Lipzen A."/>
            <person name="Clum A."/>
            <person name="Drula E."/>
            <person name="Henrissat B."/>
            <person name="Kohler A."/>
            <person name="Grigoriev I.V."/>
            <person name="Martin F.M."/>
            <person name="Hacquard S."/>
        </authorList>
    </citation>
    <scope>NUCLEOTIDE SEQUENCE</scope>
    <source>
        <strain evidence="1">FSSC 5 MPI-SDFR-AT-0091</strain>
    </source>
</reference>
<evidence type="ECO:0000313" key="2">
    <source>
        <dbReference type="Proteomes" id="UP000736672"/>
    </source>
</evidence>
<dbReference type="Proteomes" id="UP000736672">
    <property type="component" value="Unassembled WGS sequence"/>
</dbReference>
<dbReference type="EMBL" id="JAGTJS010000015">
    <property type="protein sequence ID" value="KAH7247885.1"/>
    <property type="molecule type" value="Genomic_DNA"/>
</dbReference>
<protein>
    <submittedName>
        <fullName evidence="1">Uncharacterized protein</fullName>
    </submittedName>
</protein>
<dbReference type="OrthoDB" id="10432642at2759"/>
<name>A0A9P9GYR5_FUSSL</name>
<proteinExistence type="predicted"/>